<evidence type="ECO:0000313" key="6">
    <source>
        <dbReference type="EMBL" id="CAE6507099.1"/>
    </source>
</evidence>
<reference evidence="6" key="1">
    <citation type="submission" date="2021-01" db="EMBL/GenBank/DDBJ databases">
        <authorList>
            <person name="Kaushik A."/>
        </authorList>
    </citation>
    <scope>NUCLEOTIDE SEQUENCE</scope>
    <source>
        <strain evidence="6">AG4-RS23</strain>
    </source>
</reference>
<comment type="caution">
    <text evidence="6">The sequence shown here is derived from an EMBL/GenBank/DDBJ whole genome shotgun (WGS) entry which is preliminary data.</text>
</comment>
<dbReference type="GO" id="GO:0030864">
    <property type="term" value="C:cortical actin cytoskeleton"/>
    <property type="evidence" value="ECO:0007669"/>
    <property type="project" value="TreeGrafter"/>
</dbReference>
<dbReference type="Gene3D" id="2.30.30.40">
    <property type="entry name" value="SH3 Domains"/>
    <property type="match status" value="2"/>
</dbReference>
<feature type="compositionally biased region" description="Pro residues" evidence="3">
    <location>
        <begin position="168"/>
        <end position="181"/>
    </location>
</feature>
<dbReference type="PRINTS" id="PR00452">
    <property type="entry name" value="SH3DOMAIN"/>
</dbReference>
<feature type="compositionally biased region" description="Pro residues" evidence="3">
    <location>
        <begin position="188"/>
        <end position="204"/>
    </location>
</feature>
<dbReference type="GO" id="GO:0005884">
    <property type="term" value="C:actin filament"/>
    <property type="evidence" value="ECO:0007669"/>
    <property type="project" value="TreeGrafter"/>
</dbReference>
<evidence type="ECO:0000259" key="4">
    <source>
        <dbReference type="PROSITE" id="PS50002"/>
    </source>
</evidence>
<evidence type="ECO:0000256" key="2">
    <source>
        <dbReference type="PROSITE-ProRule" id="PRU00192"/>
    </source>
</evidence>
<feature type="compositionally biased region" description="Basic and acidic residues" evidence="3">
    <location>
        <begin position="290"/>
        <end position="300"/>
    </location>
</feature>
<protein>
    <recommendedName>
        <fullName evidence="8">Drebrin-like protein</fullName>
    </recommendedName>
</protein>
<name>A0A8H3D2T7_9AGAM</name>
<feature type="compositionally biased region" description="Pro residues" evidence="3">
    <location>
        <begin position="478"/>
        <end position="529"/>
    </location>
</feature>
<dbReference type="SMART" id="SM00326">
    <property type="entry name" value="SH3"/>
    <property type="match status" value="2"/>
</dbReference>
<evidence type="ECO:0000259" key="5">
    <source>
        <dbReference type="PROSITE" id="PS51263"/>
    </source>
</evidence>
<feature type="compositionally biased region" description="Low complexity" evidence="3">
    <location>
        <begin position="258"/>
        <end position="275"/>
    </location>
</feature>
<dbReference type="SMART" id="SM00102">
    <property type="entry name" value="ADF"/>
    <property type="match status" value="1"/>
</dbReference>
<feature type="compositionally biased region" description="Pro residues" evidence="3">
    <location>
        <begin position="350"/>
        <end position="366"/>
    </location>
</feature>
<feature type="region of interest" description="Disordered" evidence="3">
    <location>
        <begin position="323"/>
        <end position="401"/>
    </location>
</feature>
<gene>
    <name evidence="6" type="ORF">RDB_LOCUS131367</name>
</gene>
<dbReference type="CDD" id="cd11281">
    <property type="entry name" value="ADF_drebrin_like"/>
    <property type="match status" value="1"/>
</dbReference>
<feature type="domain" description="SH3" evidence="4">
    <location>
        <begin position="534"/>
        <end position="594"/>
    </location>
</feature>
<dbReference type="PROSITE" id="PS51263">
    <property type="entry name" value="ADF_H"/>
    <property type="match status" value="1"/>
</dbReference>
<sequence length="594" mass="61666">MAGSNDLKVQDTGSGGLEALEEEFSDGKMQYAFVRVKDPNSQLNKFVQINWCGDGVPESRKGLFHTHSGAVATFLKGTHVVVNARNESDVSPALIMKKVNDASGAKYSIHKEAPKRPDPITPVGSTYKPVGVPDIAALRKNAKPDVIGKVGTAYTPAREELTNIRAAPQPPVPSAPRPVPTAPAVASAPPPPPSASRPTAPPRVPTASRPVPAASQPAPAPVTATPPKPAEDDRIQPVGTAYTPVSLPKPKKLVNPFAAKAAEAQAAADTTPPAARSGGLTWSQRQALRKQQEAEEEARSKAALGVGVGAAAVVIGAGAAIAASQVNPEPEPEPEPEFEPEPEQEVQAAEPPPPPPPPPPAPPRPEPVSEEAAPPPPPPPPPPPAPAAPPAPPREPTPVEQITEQAAQLDLNQGQEAVAAYEYEAAEPNEISFSEGERITNIEMVDEGWWQGTNSRGETGLFPATYVELVEAAEAAEPAPPPPPPPPPPAEAAEPAPPPPPPPPPPPAAPAAPAAPPPPPAPPRPATPEPEPEDNGVIAVALYDYDAGEENEISFKEGDRILQVDTSISDDWWNGTTASGATGLFPAAYVQVQE</sequence>
<keyword evidence="1 2" id="KW-0728">SH3 domain</keyword>
<dbReference type="PANTHER" id="PTHR10829:SF25">
    <property type="entry name" value="DREBRIN-LIKE PROTEIN"/>
    <property type="match status" value="1"/>
</dbReference>
<dbReference type="SUPFAM" id="SSF50044">
    <property type="entry name" value="SH3-domain"/>
    <property type="match status" value="2"/>
</dbReference>
<dbReference type="EMBL" id="CAJMWY010003781">
    <property type="protein sequence ID" value="CAE6507099.1"/>
    <property type="molecule type" value="Genomic_DNA"/>
</dbReference>
<feature type="region of interest" description="Disordered" evidence="3">
    <location>
        <begin position="160"/>
        <end position="301"/>
    </location>
</feature>
<dbReference type="PANTHER" id="PTHR10829">
    <property type="entry name" value="CORTACTIN AND DREBRIN"/>
    <property type="match status" value="1"/>
</dbReference>
<evidence type="ECO:0000256" key="1">
    <source>
        <dbReference type="ARBA" id="ARBA00022443"/>
    </source>
</evidence>
<evidence type="ECO:0000256" key="3">
    <source>
        <dbReference type="SAM" id="MobiDB-lite"/>
    </source>
</evidence>
<dbReference type="AlphaFoldDB" id="A0A8H3D2T7"/>
<feature type="compositionally biased region" description="Pro residues" evidence="3">
    <location>
        <begin position="218"/>
        <end position="228"/>
    </location>
</feature>
<proteinExistence type="predicted"/>
<dbReference type="GO" id="GO:0030427">
    <property type="term" value="C:site of polarized growth"/>
    <property type="evidence" value="ECO:0007669"/>
    <property type="project" value="TreeGrafter"/>
</dbReference>
<evidence type="ECO:0008006" key="8">
    <source>
        <dbReference type="Google" id="ProtNLM"/>
    </source>
</evidence>
<dbReference type="PROSITE" id="PS50002">
    <property type="entry name" value="SH3"/>
    <property type="match status" value="2"/>
</dbReference>
<feature type="domain" description="ADF-H" evidence="5">
    <location>
        <begin position="1"/>
        <end position="100"/>
    </location>
</feature>
<organism evidence="6 7">
    <name type="scientific">Rhizoctonia solani</name>
    <dbReference type="NCBI Taxonomy" id="456999"/>
    <lineage>
        <taxon>Eukaryota</taxon>
        <taxon>Fungi</taxon>
        <taxon>Dikarya</taxon>
        <taxon>Basidiomycota</taxon>
        <taxon>Agaricomycotina</taxon>
        <taxon>Agaricomycetes</taxon>
        <taxon>Cantharellales</taxon>
        <taxon>Ceratobasidiaceae</taxon>
        <taxon>Rhizoctonia</taxon>
    </lineage>
</organism>
<feature type="region of interest" description="Disordered" evidence="3">
    <location>
        <begin position="465"/>
        <end position="537"/>
    </location>
</feature>
<feature type="compositionally biased region" description="Pro residues" evidence="3">
    <location>
        <begin position="373"/>
        <end position="396"/>
    </location>
</feature>
<dbReference type="InterPro" id="IPR036028">
    <property type="entry name" value="SH3-like_dom_sf"/>
</dbReference>
<evidence type="ECO:0000313" key="7">
    <source>
        <dbReference type="Proteomes" id="UP000663861"/>
    </source>
</evidence>
<feature type="compositionally biased region" description="Acidic residues" evidence="3">
    <location>
        <begin position="330"/>
        <end position="344"/>
    </location>
</feature>
<dbReference type="SUPFAM" id="SSF55753">
    <property type="entry name" value="Actin depolymerizing proteins"/>
    <property type="match status" value="1"/>
</dbReference>
<dbReference type="Pfam" id="PF14604">
    <property type="entry name" value="SH3_9"/>
    <property type="match status" value="2"/>
</dbReference>
<dbReference type="PRINTS" id="PR00499">
    <property type="entry name" value="P67PHOX"/>
</dbReference>
<dbReference type="GO" id="GO:0030833">
    <property type="term" value="P:regulation of actin filament polymerization"/>
    <property type="evidence" value="ECO:0007669"/>
    <property type="project" value="TreeGrafter"/>
</dbReference>
<dbReference type="CDD" id="cd11819">
    <property type="entry name" value="SH3_Cortactin_like"/>
    <property type="match status" value="1"/>
</dbReference>
<accession>A0A8H3D2T7</accession>
<dbReference type="Proteomes" id="UP000663861">
    <property type="component" value="Unassembled WGS sequence"/>
</dbReference>
<dbReference type="Pfam" id="PF00241">
    <property type="entry name" value="Cofilin_ADF"/>
    <property type="match status" value="1"/>
</dbReference>
<dbReference type="InterPro" id="IPR001452">
    <property type="entry name" value="SH3_domain"/>
</dbReference>
<dbReference type="InterPro" id="IPR002108">
    <property type="entry name" value="ADF-H"/>
</dbReference>
<feature type="domain" description="SH3" evidence="4">
    <location>
        <begin position="412"/>
        <end position="472"/>
    </location>
</feature>
<dbReference type="GO" id="GO:0051015">
    <property type="term" value="F:actin filament binding"/>
    <property type="evidence" value="ECO:0007669"/>
    <property type="project" value="TreeGrafter"/>
</dbReference>
<dbReference type="Gene3D" id="3.40.20.10">
    <property type="entry name" value="Severin"/>
    <property type="match status" value="1"/>
</dbReference>
<feature type="compositionally biased region" description="Low complexity" evidence="3">
    <location>
        <begin position="205"/>
        <end position="217"/>
    </location>
</feature>
<dbReference type="InterPro" id="IPR029006">
    <property type="entry name" value="ADF-H/Gelsolin-like_dom_sf"/>
</dbReference>